<evidence type="ECO:0000313" key="4">
    <source>
        <dbReference type="Proteomes" id="UP001141552"/>
    </source>
</evidence>
<dbReference type="Proteomes" id="UP001141552">
    <property type="component" value="Unassembled WGS sequence"/>
</dbReference>
<protein>
    <recommendedName>
        <fullName evidence="2">RRM domain-containing protein</fullName>
    </recommendedName>
</protein>
<dbReference type="OrthoDB" id="861279at2759"/>
<dbReference type="PROSITE" id="PS50102">
    <property type="entry name" value="RRM"/>
    <property type="match status" value="1"/>
</dbReference>
<organism evidence="3 4">
    <name type="scientific">Turnera subulata</name>
    <dbReference type="NCBI Taxonomy" id="218843"/>
    <lineage>
        <taxon>Eukaryota</taxon>
        <taxon>Viridiplantae</taxon>
        <taxon>Streptophyta</taxon>
        <taxon>Embryophyta</taxon>
        <taxon>Tracheophyta</taxon>
        <taxon>Spermatophyta</taxon>
        <taxon>Magnoliopsida</taxon>
        <taxon>eudicotyledons</taxon>
        <taxon>Gunneridae</taxon>
        <taxon>Pentapetalae</taxon>
        <taxon>rosids</taxon>
        <taxon>fabids</taxon>
        <taxon>Malpighiales</taxon>
        <taxon>Passifloraceae</taxon>
        <taxon>Turnera</taxon>
    </lineage>
</organism>
<feature type="domain" description="RRM" evidence="2">
    <location>
        <begin position="149"/>
        <end position="226"/>
    </location>
</feature>
<keyword evidence="4" id="KW-1185">Reference proteome</keyword>
<keyword evidence="1" id="KW-0694">RNA-binding</keyword>
<reference evidence="3" key="1">
    <citation type="submission" date="2022-02" db="EMBL/GenBank/DDBJ databases">
        <authorList>
            <person name="Henning P.M."/>
            <person name="McCubbin A.G."/>
            <person name="Shore J.S."/>
        </authorList>
    </citation>
    <scope>NUCLEOTIDE SEQUENCE</scope>
    <source>
        <strain evidence="3">F60SS</strain>
        <tissue evidence="3">Leaves</tissue>
    </source>
</reference>
<evidence type="ECO:0000256" key="1">
    <source>
        <dbReference type="PROSITE-ProRule" id="PRU00176"/>
    </source>
</evidence>
<evidence type="ECO:0000313" key="3">
    <source>
        <dbReference type="EMBL" id="KAJ4826856.1"/>
    </source>
</evidence>
<dbReference type="Gene3D" id="3.30.70.330">
    <property type="match status" value="1"/>
</dbReference>
<accession>A0A9Q0F8P0</accession>
<dbReference type="Pfam" id="PF00076">
    <property type="entry name" value="RRM_1"/>
    <property type="match status" value="1"/>
</dbReference>
<reference evidence="3" key="2">
    <citation type="journal article" date="2023" name="Plants (Basel)">
        <title>Annotation of the Turnera subulata (Passifloraceae) Draft Genome Reveals the S-Locus Evolved after the Divergence of Turneroideae from Passifloroideae in a Stepwise Manner.</title>
        <authorList>
            <person name="Henning P.M."/>
            <person name="Roalson E.H."/>
            <person name="Mir W."/>
            <person name="McCubbin A.G."/>
            <person name="Shore J.S."/>
        </authorList>
    </citation>
    <scope>NUCLEOTIDE SEQUENCE</scope>
    <source>
        <strain evidence="3">F60SS</strain>
    </source>
</reference>
<evidence type="ECO:0000259" key="2">
    <source>
        <dbReference type="PROSITE" id="PS50102"/>
    </source>
</evidence>
<dbReference type="CDD" id="cd00590">
    <property type="entry name" value="RRM_SF"/>
    <property type="match status" value="1"/>
</dbReference>
<comment type="caution">
    <text evidence="3">The sequence shown here is derived from an EMBL/GenBank/DDBJ whole genome shotgun (WGS) entry which is preliminary data.</text>
</comment>
<dbReference type="SUPFAM" id="SSF54928">
    <property type="entry name" value="RNA-binding domain, RBD"/>
    <property type="match status" value="1"/>
</dbReference>
<dbReference type="InterPro" id="IPR012677">
    <property type="entry name" value="Nucleotide-bd_a/b_plait_sf"/>
</dbReference>
<dbReference type="SMART" id="SM00360">
    <property type="entry name" value="RRM"/>
    <property type="match status" value="1"/>
</dbReference>
<dbReference type="InterPro" id="IPR000504">
    <property type="entry name" value="RRM_dom"/>
</dbReference>
<dbReference type="AlphaFoldDB" id="A0A9Q0F8P0"/>
<sequence length="391" mass="43762">MLPAGLPHRSSTSFGRKFGFPPHLSPFYPPPRLLPLPIPSHEPLKAPPKIPILPTSPMSGGLPHRSSSSFVRKFGFPSHPSPFHPPPPLASLPIPSHEPLKAHPKFPTNAFIQVQPFPQPRPISNPMPQYFSKWPRKQIEKDMKNLLLTTLYVENLPLWWSALDVHSSLSKFGDVMDVFIPKKLSKTGVRFCFVRFRKSEPPNFIIARINKVLVSSGTLRANIARNKRVSILHRTKLSDGFRGVSKDSFILKGKSFSDVVSSGSFASHDQGASSSSAPYKPTHSQPPIFLPNPPPVYTSKIAFVEPLAMPGFLPDASVYSMGGKFVLVCFKYIDVMKRVVDQKEDWVTAYFTVFKAWEEYDYAVNRCCWINVRGVPPKPGIKTSLVLLPFI</sequence>
<gene>
    <name evidence="3" type="ORF">Tsubulata_049158</name>
</gene>
<proteinExistence type="predicted"/>
<dbReference type="EMBL" id="JAKUCV010006562">
    <property type="protein sequence ID" value="KAJ4826856.1"/>
    <property type="molecule type" value="Genomic_DNA"/>
</dbReference>
<name>A0A9Q0F8P0_9ROSI</name>
<dbReference type="GO" id="GO:0003723">
    <property type="term" value="F:RNA binding"/>
    <property type="evidence" value="ECO:0007669"/>
    <property type="project" value="UniProtKB-UniRule"/>
</dbReference>
<dbReference type="InterPro" id="IPR035979">
    <property type="entry name" value="RBD_domain_sf"/>
</dbReference>